<feature type="coiled-coil region" evidence="1">
    <location>
        <begin position="35"/>
        <end position="62"/>
    </location>
</feature>
<feature type="compositionally biased region" description="Acidic residues" evidence="2">
    <location>
        <begin position="141"/>
        <end position="151"/>
    </location>
</feature>
<dbReference type="EMBL" id="CP031124">
    <property type="protein sequence ID" value="AXF84977.1"/>
    <property type="molecule type" value="Genomic_DNA"/>
</dbReference>
<feature type="compositionally biased region" description="Polar residues" evidence="2">
    <location>
        <begin position="224"/>
        <end position="235"/>
    </location>
</feature>
<sequence>MFSKIPSFFSMPNASASSDNATPTFAGMPLVNPLLNDAQQNIESLDERIQQLESVAQWLNMNLQLVNSTVQQLQVQKQTLQALAQWQALSKDALGEFAKMNPFAAAQGVTEEVVAEAPAVVKAKPEPKKAAEKHTHVEAPESSEVEPDSESSTEALPAAFEKMAQSWWDGLQHQFAQLAQPLVDAAKTTVAEAAEHGLNSTTAAPTRTSRAKKAPAAVSKTPRKTTSSKVVRTKS</sequence>
<gene>
    <name evidence="3" type="ORF">DTO96_100694</name>
</gene>
<dbReference type="OrthoDB" id="8566581at2"/>
<proteinExistence type="predicted"/>
<organism evidence="3 4">
    <name type="scientific">Ephemeroptericola cinctiostellae</name>
    <dbReference type="NCBI Taxonomy" id="2268024"/>
    <lineage>
        <taxon>Bacteria</taxon>
        <taxon>Pseudomonadati</taxon>
        <taxon>Pseudomonadota</taxon>
        <taxon>Betaproteobacteria</taxon>
        <taxon>Burkholderiales</taxon>
        <taxon>Burkholderiaceae</taxon>
        <taxon>Ephemeroptericola</taxon>
    </lineage>
</organism>
<name>A0A345D9D9_9BURK</name>
<dbReference type="Proteomes" id="UP000252182">
    <property type="component" value="Chromosome"/>
</dbReference>
<evidence type="ECO:0000313" key="4">
    <source>
        <dbReference type="Proteomes" id="UP000252182"/>
    </source>
</evidence>
<feature type="region of interest" description="Disordered" evidence="2">
    <location>
        <begin position="194"/>
        <end position="235"/>
    </location>
</feature>
<evidence type="ECO:0000256" key="2">
    <source>
        <dbReference type="SAM" id="MobiDB-lite"/>
    </source>
</evidence>
<keyword evidence="1" id="KW-0175">Coiled coil</keyword>
<protein>
    <submittedName>
        <fullName evidence="3">Uncharacterized protein</fullName>
    </submittedName>
</protein>
<feature type="region of interest" description="Disordered" evidence="2">
    <location>
        <begin position="121"/>
        <end position="154"/>
    </location>
</feature>
<feature type="compositionally biased region" description="Basic and acidic residues" evidence="2">
    <location>
        <begin position="123"/>
        <end position="139"/>
    </location>
</feature>
<accession>A0A345D9D9</accession>
<dbReference type="NCBIfam" id="NF043076">
    <property type="entry name" value="PHA_gran_PhaM"/>
    <property type="match status" value="1"/>
</dbReference>
<evidence type="ECO:0000256" key="1">
    <source>
        <dbReference type="SAM" id="Coils"/>
    </source>
</evidence>
<dbReference type="RefSeq" id="WP_114562222.1">
    <property type="nucleotide sequence ID" value="NZ_CP031124.1"/>
</dbReference>
<dbReference type="KEGG" id="hyf:DTO96_100694"/>
<keyword evidence="4" id="KW-1185">Reference proteome</keyword>
<dbReference type="AlphaFoldDB" id="A0A345D9D9"/>
<reference evidence="4" key="1">
    <citation type="submission" date="2018-07" db="EMBL/GenBank/DDBJ databases">
        <authorList>
            <person name="Kim H."/>
        </authorList>
    </citation>
    <scope>NUCLEOTIDE SEQUENCE [LARGE SCALE GENOMIC DNA]</scope>
    <source>
        <strain evidence="4">F02</strain>
    </source>
</reference>
<evidence type="ECO:0000313" key="3">
    <source>
        <dbReference type="EMBL" id="AXF84977.1"/>
    </source>
</evidence>
<dbReference type="InterPro" id="IPR050026">
    <property type="entry name" value="PHA_gran_PhaM_N"/>
</dbReference>